<comment type="caution">
    <text evidence="2">The sequence shown here is derived from an EMBL/GenBank/DDBJ whole genome shotgun (WGS) entry which is preliminary data.</text>
</comment>
<dbReference type="RefSeq" id="WP_119810704.1">
    <property type="nucleotide sequence ID" value="NZ_QYUP01000098.1"/>
</dbReference>
<feature type="domain" description="Beta-lactamase-related" evidence="1">
    <location>
        <begin position="8"/>
        <end position="190"/>
    </location>
</feature>
<keyword evidence="2" id="KW-0378">Hydrolase</keyword>
<name>A0A418XXT2_9BURK</name>
<sequence>MRVPERIFAPGTVAAYSNYGAALAGYIVQRVSGEPFDAYVERHITRPLAMPHTTFVQPLPAALAPRMSSGYRLASGGAMPFELMLSPAGGAAATATDIARFMLAHLGRGSLDGVRILQPATASMMHASHHAFDARDNSSSLGWAKFRHNGQGLIGHDGATFYFHSNLVLIPDAGVGIFVAYNSSGNGAEGTIGPVFRAFMDRYFPYAPAPVTAAPLPAGHVPDFSGYYMSSRRGESNLAYLGALFGQTRVVANGDGTIKAGKLLGGPQPAISWRQTAPGFWTDNVGSQARGSTSRCASCSWPGGPARSP</sequence>
<dbReference type="PANTHER" id="PTHR46825">
    <property type="entry name" value="D-ALANYL-D-ALANINE-CARBOXYPEPTIDASE/ENDOPEPTIDASE AMPH"/>
    <property type="match status" value="1"/>
</dbReference>
<dbReference type="EMBL" id="QYUP01000098">
    <property type="protein sequence ID" value="RJG17649.1"/>
    <property type="molecule type" value="Genomic_DNA"/>
</dbReference>
<evidence type="ECO:0000313" key="2">
    <source>
        <dbReference type="EMBL" id="RJG17649.1"/>
    </source>
</evidence>
<dbReference type="GO" id="GO:0016787">
    <property type="term" value="F:hydrolase activity"/>
    <property type="evidence" value="ECO:0007669"/>
    <property type="project" value="UniProtKB-KW"/>
</dbReference>
<gene>
    <name evidence="2" type="ORF">D3872_10380</name>
</gene>
<accession>A0A418XXT2</accession>
<dbReference type="OrthoDB" id="9801061at2"/>
<protein>
    <submittedName>
        <fullName evidence="2">Class A beta-lactamase-related serine hydrolase</fullName>
    </submittedName>
</protein>
<keyword evidence="3" id="KW-1185">Reference proteome</keyword>
<dbReference type="Gene3D" id="3.40.710.10">
    <property type="entry name" value="DD-peptidase/beta-lactamase superfamily"/>
    <property type="match status" value="1"/>
</dbReference>
<organism evidence="2 3">
    <name type="scientific">Massilia cavernae</name>
    <dbReference type="NCBI Taxonomy" id="2320864"/>
    <lineage>
        <taxon>Bacteria</taxon>
        <taxon>Pseudomonadati</taxon>
        <taxon>Pseudomonadota</taxon>
        <taxon>Betaproteobacteria</taxon>
        <taxon>Burkholderiales</taxon>
        <taxon>Oxalobacteraceae</taxon>
        <taxon>Telluria group</taxon>
        <taxon>Massilia</taxon>
    </lineage>
</organism>
<evidence type="ECO:0000313" key="3">
    <source>
        <dbReference type="Proteomes" id="UP000284006"/>
    </source>
</evidence>
<dbReference type="InterPro" id="IPR001466">
    <property type="entry name" value="Beta-lactam-related"/>
</dbReference>
<dbReference type="AlphaFoldDB" id="A0A418XXT2"/>
<dbReference type="InterPro" id="IPR050491">
    <property type="entry name" value="AmpC-like"/>
</dbReference>
<dbReference type="PANTHER" id="PTHR46825:SF9">
    <property type="entry name" value="BETA-LACTAMASE-RELATED DOMAIN-CONTAINING PROTEIN"/>
    <property type="match status" value="1"/>
</dbReference>
<evidence type="ECO:0000259" key="1">
    <source>
        <dbReference type="Pfam" id="PF00144"/>
    </source>
</evidence>
<reference evidence="2 3" key="1">
    <citation type="submission" date="2018-09" db="EMBL/GenBank/DDBJ databases">
        <authorList>
            <person name="Zhu H."/>
        </authorList>
    </citation>
    <scope>NUCLEOTIDE SEQUENCE [LARGE SCALE GENOMIC DNA]</scope>
    <source>
        <strain evidence="2 3">K1S02-61</strain>
    </source>
</reference>
<dbReference type="SUPFAM" id="SSF56601">
    <property type="entry name" value="beta-lactamase/transpeptidase-like"/>
    <property type="match status" value="1"/>
</dbReference>
<dbReference type="Pfam" id="PF00144">
    <property type="entry name" value="Beta-lactamase"/>
    <property type="match status" value="1"/>
</dbReference>
<dbReference type="Proteomes" id="UP000284006">
    <property type="component" value="Unassembled WGS sequence"/>
</dbReference>
<dbReference type="InterPro" id="IPR012338">
    <property type="entry name" value="Beta-lactam/transpept-like"/>
</dbReference>
<proteinExistence type="predicted"/>